<reference evidence="4 5" key="1">
    <citation type="submission" date="2020-09" db="EMBL/GenBank/DDBJ databases">
        <title>novel species in genus Nocardioides.</title>
        <authorList>
            <person name="Zhang G."/>
        </authorList>
    </citation>
    <scope>NUCLEOTIDE SEQUENCE [LARGE SCALE GENOMIC DNA]</scope>
    <source>
        <strain evidence="4 5">KCTC 39551</strain>
    </source>
</reference>
<organism evidence="4 5">
    <name type="scientific">Nocardioides cavernae</name>
    <dbReference type="NCBI Taxonomy" id="1921566"/>
    <lineage>
        <taxon>Bacteria</taxon>
        <taxon>Bacillati</taxon>
        <taxon>Actinomycetota</taxon>
        <taxon>Actinomycetes</taxon>
        <taxon>Propionibacteriales</taxon>
        <taxon>Nocardioidaceae</taxon>
        <taxon>Nocardioides</taxon>
    </lineage>
</organism>
<dbReference type="PROSITE" id="PS51186">
    <property type="entry name" value="GNAT"/>
    <property type="match status" value="1"/>
</dbReference>
<dbReference type="RefSeq" id="WP_191197150.1">
    <property type="nucleotide sequence ID" value="NZ_JACXYZ010000005.1"/>
</dbReference>
<name>A0ABR8NI70_9ACTN</name>
<feature type="domain" description="N-acetyltransferase" evidence="3">
    <location>
        <begin position="8"/>
        <end position="153"/>
    </location>
</feature>
<evidence type="ECO:0000313" key="4">
    <source>
        <dbReference type="EMBL" id="MBD3927292.1"/>
    </source>
</evidence>
<comment type="caution">
    <text evidence="4">The sequence shown here is derived from an EMBL/GenBank/DDBJ whole genome shotgun (WGS) entry which is preliminary data.</text>
</comment>
<keyword evidence="1" id="KW-0808">Transferase</keyword>
<dbReference type="InterPro" id="IPR000182">
    <property type="entry name" value="GNAT_dom"/>
</dbReference>
<proteinExistence type="predicted"/>
<evidence type="ECO:0000256" key="2">
    <source>
        <dbReference type="ARBA" id="ARBA00023315"/>
    </source>
</evidence>
<dbReference type="Gene3D" id="3.40.630.30">
    <property type="match status" value="1"/>
</dbReference>
<evidence type="ECO:0000259" key="3">
    <source>
        <dbReference type="PROSITE" id="PS51186"/>
    </source>
</evidence>
<evidence type="ECO:0000313" key="5">
    <source>
        <dbReference type="Proteomes" id="UP000618818"/>
    </source>
</evidence>
<dbReference type="InterPro" id="IPR050832">
    <property type="entry name" value="Bact_Acetyltransf"/>
</dbReference>
<dbReference type="SUPFAM" id="SSF55729">
    <property type="entry name" value="Acyl-CoA N-acyltransferases (Nat)"/>
    <property type="match status" value="1"/>
</dbReference>
<accession>A0ABR8NI70</accession>
<keyword evidence="2" id="KW-0012">Acyltransferase</keyword>
<dbReference type="PANTHER" id="PTHR43877:SF2">
    <property type="entry name" value="AMINOALKYLPHOSPHONATE N-ACETYLTRANSFERASE-RELATED"/>
    <property type="match status" value="1"/>
</dbReference>
<dbReference type="InterPro" id="IPR016181">
    <property type="entry name" value="Acyl_CoA_acyltransferase"/>
</dbReference>
<keyword evidence="5" id="KW-1185">Reference proteome</keyword>
<dbReference type="CDD" id="cd04301">
    <property type="entry name" value="NAT_SF"/>
    <property type="match status" value="1"/>
</dbReference>
<protein>
    <submittedName>
        <fullName evidence="4">GNAT family N-acetyltransferase</fullName>
    </submittedName>
</protein>
<dbReference type="EMBL" id="JACXYZ010000005">
    <property type="protein sequence ID" value="MBD3927292.1"/>
    <property type="molecule type" value="Genomic_DNA"/>
</dbReference>
<evidence type="ECO:0000256" key="1">
    <source>
        <dbReference type="ARBA" id="ARBA00022679"/>
    </source>
</evidence>
<dbReference type="PANTHER" id="PTHR43877">
    <property type="entry name" value="AMINOALKYLPHOSPHONATE N-ACETYLTRANSFERASE-RELATED-RELATED"/>
    <property type="match status" value="1"/>
</dbReference>
<dbReference type="Pfam" id="PF00583">
    <property type="entry name" value="Acetyltransf_1"/>
    <property type="match status" value="1"/>
</dbReference>
<sequence>MGTGLEMAEVHAASPWMPDLVSLFTCYRRHYGQPEDAGDVRDWLASQLASGGLRGFLARRDGAPRGMALVAPTPASLLLGHFWQLRDLYVADRHRREGVGRALLAHVRDAAAADGALRVSLTTEADNTGALTLYRQFGFEPVDGYTSMSLKTETSG</sequence>
<dbReference type="Proteomes" id="UP000618818">
    <property type="component" value="Unassembled WGS sequence"/>
</dbReference>
<gene>
    <name evidence="4" type="ORF">IEZ26_21905</name>
</gene>